<dbReference type="InterPro" id="IPR037175">
    <property type="entry name" value="KFase_sf"/>
</dbReference>
<dbReference type="Proteomes" id="UP001163687">
    <property type="component" value="Chromosome"/>
</dbReference>
<gene>
    <name evidence="1" type="ORF">caldi_29170</name>
</gene>
<dbReference type="GO" id="GO:0004061">
    <property type="term" value="F:arylformamidase activity"/>
    <property type="evidence" value="ECO:0007669"/>
    <property type="project" value="InterPro"/>
</dbReference>
<accession>A0AA35CPP0</accession>
<sequence>MRIAENLRDLAPLAGLDVEAWLLPLRVAGGDGAPVRAVARPLPRARRNPA</sequence>
<dbReference type="EMBL" id="AP025628">
    <property type="protein sequence ID" value="BDG61827.1"/>
    <property type="molecule type" value="Genomic_DNA"/>
</dbReference>
<dbReference type="SUPFAM" id="SSF102198">
    <property type="entry name" value="Putative cyclase"/>
    <property type="match status" value="1"/>
</dbReference>
<dbReference type="RefSeq" id="WP_264842452.1">
    <property type="nucleotide sequence ID" value="NZ_AP025628.1"/>
</dbReference>
<dbReference type="Gene3D" id="3.50.30.50">
    <property type="entry name" value="Putative cyclase"/>
    <property type="match status" value="1"/>
</dbReference>
<reference evidence="1" key="1">
    <citation type="submission" date="2022-03" db="EMBL/GenBank/DDBJ databases">
        <title>Complete genome sequence of Caldinitratiruptor microaerophilus.</title>
        <authorList>
            <person name="Mukaiyama R."/>
            <person name="Nishiyama T."/>
            <person name="Ueda K."/>
        </authorList>
    </citation>
    <scope>NUCLEOTIDE SEQUENCE</scope>
    <source>
        <strain evidence="1">JCM 16183</strain>
    </source>
</reference>
<dbReference type="GO" id="GO:0019441">
    <property type="term" value="P:L-tryptophan catabolic process to kynurenine"/>
    <property type="evidence" value="ECO:0007669"/>
    <property type="project" value="InterPro"/>
</dbReference>
<name>A0AA35CPP0_9FIRM</name>
<keyword evidence="2" id="KW-1185">Reference proteome</keyword>
<evidence type="ECO:0000313" key="1">
    <source>
        <dbReference type="EMBL" id="BDG61827.1"/>
    </source>
</evidence>
<dbReference type="AlphaFoldDB" id="A0AA35CPP0"/>
<evidence type="ECO:0000313" key="2">
    <source>
        <dbReference type="Proteomes" id="UP001163687"/>
    </source>
</evidence>
<protein>
    <submittedName>
        <fullName evidence="1">Uncharacterized protein</fullName>
    </submittedName>
</protein>
<organism evidence="1 2">
    <name type="scientific">Caldinitratiruptor microaerophilus</name>
    <dbReference type="NCBI Taxonomy" id="671077"/>
    <lineage>
        <taxon>Bacteria</taxon>
        <taxon>Bacillati</taxon>
        <taxon>Bacillota</taxon>
        <taxon>Clostridia</taxon>
        <taxon>Eubacteriales</taxon>
        <taxon>Symbiobacteriaceae</taxon>
        <taxon>Caldinitratiruptor</taxon>
    </lineage>
</organism>
<proteinExistence type="predicted"/>
<dbReference type="KEGG" id="cmic:caldi_29170"/>